<keyword evidence="2" id="KW-0479">Metal-binding</keyword>
<feature type="domain" description="Rieske" evidence="6">
    <location>
        <begin position="419"/>
        <end position="505"/>
    </location>
</feature>
<dbReference type="GO" id="GO:0004497">
    <property type="term" value="F:monooxygenase activity"/>
    <property type="evidence" value="ECO:0007669"/>
    <property type="project" value="UniProtKB-ARBA"/>
</dbReference>
<sequence length="515" mass="54451">MSPLTAGNSYWMESVAPTPHPELTEDLDVDVCIVGGGITGLLCAFELSEAGQRVAVLERRRVASSVTGHSTAKLTSQHGMRYLRLTRERGADVARAYGRANQEALRRIQRIASELGVDDAVQARDAYVYGTDPDSVDALRAEAEAAADAGLPASFTTDVPVPFPTVGAVRFADQAQLHPRRLLVPLADALAARGVRIFESSRAKSIGRDDRWTVTSEKGSVRSDSVVVAALTPTAGAGDELWERLYCHQGFAVALPLRDGASAPGGVLISYERPMRSLRTIERPEGTMLQVGGAAYVEDPNTGAEPYDDLEAWAREHFDVGAAQYRWTTQDDSTSDGVPLIGALDDGLYIATGFGGWGLTTAGVAAAIVRDLIAGGGTSDDYRWVFDPGRTLAPVDSALISARTSSGTDRDANDIVRALKAGEAAVVRSGGEQLAVHRGEDGELQVVSAVCTHAGCIVLWDHAQSEWGCPCHGSRFAPDGAVVHGPAEAPLQDLRHLLAGEGTDERSAAGQDSGS</sequence>
<evidence type="ECO:0000256" key="2">
    <source>
        <dbReference type="ARBA" id="ARBA00022723"/>
    </source>
</evidence>
<proteinExistence type="predicted"/>
<keyword evidence="4" id="KW-0411">Iron-sulfur</keyword>
<organism evidence="7 8">
    <name type="scientific">Tessaracoccus oleiagri</name>
    <dbReference type="NCBI Taxonomy" id="686624"/>
    <lineage>
        <taxon>Bacteria</taxon>
        <taxon>Bacillati</taxon>
        <taxon>Actinomycetota</taxon>
        <taxon>Actinomycetes</taxon>
        <taxon>Propionibacteriales</taxon>
        <taxon>Propionibacteriaceae</taxon>
        <taxon>Tessaracoccus</taxon>
    </lineage>
</organism>
<dbReference type="AlphaFoldDB" id="A0A1G9H3G8"/>
<evidence type="ECO:0000259" key="6">
    <source>
        <dbReference type="PROSITE" id="PS51296"/>
    </source>
</evidence>
<protein>
    <submittedName>
        <fullName evidence="7">Glycine/D-amino acid oxidase</fullName>
    </submittedName>
</protein>
<dbReference type="Gene3D" id="2.102.10.10">
    <property type="entry name" value="Rieske [2Fe-2S] iron-sulphur domain"/>
    <property type="match status" value="1"/>
</dbReference>
<dbReference type="OrthoDB" id="9767869at2"/>
<dbReference type="GO" id="GO:0016705">
    <property type="term" value="F:oxidoreductase activity, acting on paired donors, with incorporation or reduction of molecular oxygen"/>
    <property type="evidence" value="ECO:0007669"/>
    <property type="project" value="UniProtKB-ARBA"/>
</dbReference>
<keyword evidence="3" id="KW-0408">Iron</keyword>
<dbReference type="PRINTS" id="PR00162">
    <property type="entry name" value="RIESKE"/>
</dbReference>
<dbReference type="GO" id="GO:0016020">
    <property type="term" value="C:membrane"/>
    <property type="evidence" value="ECO:0007669"/>
    <property type="project" value="InterPro"/>
</dbReference>
<dbReference type="SUPFAM" id="SSF50022">
    <property type="entry name" value="ISP domain"/>
    <property type="match status" value="1"/>
</dbReference>
<dbReference type="Pfam" id="PF00355">
    <property type="entry name" value="Rieske"/>
    <property type="match status" value="1"/>
</dbReference>
<dbReference type="STRING" id="686624.SAMN04488242_0048"/>
<dbReference type="RefSeq" id="WP_093247803.1">
    <property type="nucleotide sequence ID" value="NZ_FNGP01000001.1"/>
</dbReference>
<evidence type="ECO:0000256" key="4">
    <source>
        <dbReference type="ARBA" id="ARBA00023014"/>
    </source>
</evidence>
<dbReference type="SUPFAM" id="SSF51905">
    <property type="entry name" value="FAD/NAD(P)-binding domain"/>
    <property type="match status" value="1"/>
</dbReference>
<gene>
    <name evidence="7" type="ORF">SAMN04488242_0048</name>
</gene>
<dbReference type="Gene3D" id="3.30.9.10">
    <property type="entry name" value="D-Amino Acid Oxidase, subunit A, domain 2"/>
    <property type="match status" value="1"/>
</dbReference>
<dbReference type="PANTHER" id="PTHR13847">
    <property type="entry name" value="SARCOSINE DEHYDROGENASE-RELATED"/>
    <property type="match status" value="1"/>
</dbReference>
<evidence type="ECO:0000256" key="3">
    <source>
        <dbReference type="ARBA" id="ARBA00023004"/>
    </source>
</evidence>
<dbReference type="EMBL" id="FNGP01000001">
    <property type="protein sequence ID" value="SDL07364.1"/>
    <property type="molecule type" value="Genomic_DNA"/>
</dbReference>
<reference evidence="7 8" key="1">
    <citation type="submission" date="2016-10" db="EMBL/GenBank/DDBJ databases">
        <authorList>
            <person name="de Groot N.N."/>
        </authorList>
    </citation>
    <scope>NUCLEOTIDE SEQUENCE [LARGE SCALE GENOMIC DNA]</scope>
    <source>
        <strain evidence="7 8">CGMCC 1.9159</strain>
    </source>
</reference>
<evidence type="ECO:0000313" key="7">
    <source>
        <dbReference type="EMBL" id="SDL07364.1"/>
    </source>
</evidence>
<dbReference type="Gene3D" id="3.50.50.60">
    <property type="entry name" value="FAD/NAD(P)-binding domain"/>
    <property type="match status" value="1"/>
</dbReference>
<dbReference type="InterPro" id="IPR005805">
    <property type="entry name" value="Rieske_Fe-S_prot_C"/>
</dbReference>
<dbReference type="InterPro" id="IPR017941">
    <property type="entry name" value="Rieske_2Fe-2S"/>
</dbReference>
<dbReference type="GO" id="GO:0005737">
    <property type="term" value="C:cytoplasm"/>
    <property type="evidence" value="ECO:0007669"/>
    <property type="project" value="TreeGrafter"/>
</dbReference>
<dbReference type="InterPro" id="IPR036922">
    <property type="entry name" value="Rieske_2Fe-2S_sf"/>
</dbReference>
<dbReference type="InterPro" id="IPR036188">
    <property type="entry name" value="FAD/NAD-bd_sf"/>
</dbReference>
<evidence type="ECO:0000256" key="1">
    <source>
        <dbReference type="ARBA" id="ARBA00022714"/>
    </source>
</evidence>
<evidence type="ECO:0000256" key="5">
    <source>
        <dbReference type="ARBA" id="ARBA00023157"/>
    </source>
</evidence>
<keyword evidence="8" id="KW-1185">Reference proteome</keyword>
<dbReference type="PROSITE" id="PS51296">
    <property type="entry name" value="RIESKE"/>
    <property type="match status" value="1"/>
</dbReference>
<evidence type="ECO:0000313" key="8">
    <source>
        <dbReference type="Proteomes" id="UP000199475"/>
    </source>
</evidence>
<dbReference type="GO" id="GO:0046872">
    <property type="term" value="F:metal ion binding"/>
    <property type="evidence" value="ECO:0007669"/>
    <property type="project" value="UniProtKB-KW"/>
</dbReference>
<dbReference type="PANTHER" id="PTHR13847:SF274">
    <property type="entry name" value="RIESKE 2FE-2S IRON-SULFUR PROTEIN YHFW-RELATED"/>
    <property type="match status" value="1"/>
</dbReference>
<name>A0A1G9H3G8_9ACTN</name>
<dbReference type="Pfam" id="PF01266">
    <property type="entry name" value="DAO"/>
    <property type="match status" value="1"/>
</dbReference>
<keyword evidence="1" id="KW-0001">2Fe-2S</keyword>
<accession>A0A1G9H3G8</accession>
<dbReference type="InterPro" id="IPR006076">
    <property type="entry name" value="FAD-dep_OxRdtase"/>
</dbReference>
<dbReference type="GO" id="GO:0051537">
    <property type="term" value="F:2 iron, 2 sulfur cluster binding"/>
    <property type="evidence" value="ECO:0007669"/>
    <property type="project" value="UniProtKB-KW"/>
</dbReference>
<keyword evidence="5" id="KW-1015">Disulfide bond</keyword>
<dbReference type="Proteomes" id="UP000199475">
    <property type="component" value="Unassembled WGS sequence"/>
</dbReference>